<evidence type="ECO:0000313" key="2">
    <source>
        <dbReference type="EMBL" id="DBA04895.1"/>
    </source>
</evidence>
<evidence type="ECO:0000313" key="3">
    <source>
        <dbReference type="Proteomes" id="UP001146120"/>
    </source>
</evidence>
<comment type="caution">
    <text evidence="2">The sequence shown here is derived from an EMBL/GenBank/DDBJ whole genome shotgun (WGS) entry which is preliminary data.</text>
</comment>
<keyword evidence="3" id="KW-1185">Reference proteome</keyword>
<name>A0AAV2ZPQ1_9STRA</name>
<sequence>MNQNLYPAMAGRNNNNSNNSNTSSVQEPARHNDGYVMVSQDNDTSNDEAMARALQEEYNRASVVVARPLDAQQRPYQCGSCGTAHMVRNVTGDSTFQCTVCHAQNRIVLGPQPRVVIMESPSFVPVPVLCSIM</sequence>
<dbReference type="AlphaFoldDB" id="A0AAV2ZPQ1"/>
<reference evidence="2" key="1">
    <citation type="submission" date="2022-11" db="EMBL/GenBank/DDBJ databases">
        <authorList>
            <person name="Morgan W.R."/>
            <person name="Tartar A."/>
        </authorList>
    </citation>
    <scope>NUCLEOTIDE SEQUENCE</scope>
    <source>
        <strain evidence="2">ARSEF 373</strain>
    </source>
</reference>
<feature type="compositionally biased region" description="Low complexity" evidence="1">
    <location>
        <begin position="13"/>
        <end position="24"/>
    </location>
</feature>
<proteinExistence type="predicted"/>
<accession>A0AAV2ZPQ1</accession>
<dbReference type="EMBL" id="DAKRPA010000004">
    <property type="protein sequence ID" value="DBA04895.1"/>
    <property type="molecule type" value="Genomic_DNA"/>
</dbReference>
<reference evidence="2" key="2">
    <citation type="journal article" date="2023" name="Microbiol Resour">
        <title>Decontamination and Annotation of the Draft Genome Sequence of the Oomycete Lagenidium giganteum ARSEF 373.</title>
        <authorList>
            <person name="Morgan W.R."/>
            <person name="Tartar A."/>
        </authorList>
    </citation>
    <scope>NUCLEOTIDE SEQUENCE</scope>
    <source>
        <strain evidence="2">ARSEF 373</strain>
    </source>
</reference>
<dbReference type="Proteomes" id="UP001146120">
    <property type="component" value="Unassembled WGS sequence"/>
</dbReference>
<evidence type="ECO:0000256" key="1">
    <source>
        <dbReference type="SAM" id="MobiDB-lite"/>
    </source>
</evidence>
<gene>
    <name evidence="2" type="ORF">N0F65_006897</name>
</gene>
<feature type="region of interest" description="Disordered" evidence="1">
    <location>
        <begin position="1"/>
        <end position="28"/>
    </location>
</feature>
<organism evidence="2 3">
    <name type="scientific">Lagenidium giganteum</name>
    <dbReference type="NCBI Taxonomy" id="4803"/>
    <lineage>
        <taxon>Eukaryota</taxon>
        <taxon>Sar</taxon>
        <taxon>Stramenopiles</taxon>
        <taxon>Oomycota</taxon>
        <taxon>Peronosporomycetes</taxon>
        <taxon>Pythiales</taxon>
        <taxon>Pythiaceae</taxon>
    </lineage>
</organism>
<protein>
    <submittedName>
        <fullName evidence="2">Uncharacterized protein</fullName>
    </submittedName>
</protein>